<reference evidence="1 2" key="1">
    <citation type="submission" date="2020-08" db="EMBL/GenBank/DDBJ databases">
        <title>Genomic Encyclopedia of Type Strains, Phase IV (KMG-IV): sequencing the most valuable type-strain genomes for metagenomic binning, comparative biology and taxonomic classification.</title>
        <authorList>
            <person name="Goeker M."/>
        </authorList>
    </citation>
    <scope>NUCLEOTIDE SEQUENCE [LARGE SCALE GENOMIC DNA]</scope>
    <source>
        <strain evidence="1 2">DSM 11805</strain>
    </source>
</reference>
<keyword evidence="2" id="KW-1185">Reference proteome</keyword>
<gene>
    <name evidence="1" type="ORF">GGQ92_003153</name>
</gene>
<name>A0A841RP84_9BACI</name>
<dbReference type="EMBL" id="JACHON010000031">
    <property type="protein sequence ID" value="MBB6514329.1"/>
    <property type="molecule type" value="Genomic_DNA"/>
</dbReference>
<sequence>MISLLLILFACSSESEPITLDINQPIQLIVAQKVENNTLSESAQQFITDENDISNILSIINKIDYESYNHDNLPSKLEDHSYYSLAFFKKMI</sequence>
<evidence type="ECO:0000313" key="1">
    <source>
        <dbReference type="EMBL" id="MBB6514329.1"/>
    </source>
</evidence>
<accession>A0A841RP84</accession>
<organism evidence="1 2">
    <name type="scientific">Gracilibacillus halotolerans</name>
    <dbReference type="NCBI Taxonomy" id="74386"/>
    <lineage>
        <taxon>Bacteria</taxon>
        <taxon>Bacillati</taxon>
        <taxon>Bacillota</taxon>
        <taxon>Bacilli</taxon>
        <taxon>Bacillales</taxon>
        <taxon>Bacillaceae</taxon>
        <taxon>Gracilibacillus</taxon>
    </lineage>
</organism>
<dbReference type="AlphaFoldDB" id="A0A841RP84"/>
<dbReference type="Proteomes" id="UP000572212">
    <property type="component" value="Unassembled WGS sequence"/>
</dbReference>
<protein>
    <submittedName>
        <fullName evidence="1">Uncharacterized protein</fullName>
    </submittedName>
</protein>
<proteinExistence type="predicted"/>
<evidence type="ECO:0000313" key="2">
    <source>
        <dbReference type="Proteomes" id="UP000572212"/>
    </source>
</evidence>
<comment type="caution">
    <text evidence="1">The sequence shown here is derived from an EMBL/GenBank/DDBJ whole genome shotgun (WGS) entry which is preliminary data.</text>
</comment>